<comment type="caution">
    <text evidence="1">The sequence shown here is derived from an EMBL/GenBank/DDBJ whole genome shotgun (WGS) entry which is preliminary data.</text>
</comment>
<accession>A0A917ZP34</accession>
<dbReference type="RefSeq" id="WP_189131462.1">
    <property type="nucleotide sequence ID" value="NZ_BMMS01000008.1"/>
</dbReference>
<sequence length="53" mass="5759">MLEADRRRAEARPVYVFVVEGAVEELPEPIATKLLRRLAKGASAAPAVPWAEG</sequence>
<organism evidence="1 2">
    <name type="scientific">Wenjunlia tyrosinilytica</name>
    <dbReference type="NCBI Taxonomy" id="1544741"/>
    <lineage>
        <taxon>Bacteria</taxon>
        <taxon>Bacillati</taxon>
        <taxon>Actinomycetota</taxon>
        <taxon>Actinomycetes</taxon>
        <taxon>Kitasatosporales</taxon>
        <taxon>Streptomycetaceae</taxon>
        <taxon>Wenjunlia</taxon>
    </lineage>
</organism>
<dbReference type="Proteomes" id="UP000641932">
    <property type="component" value="Unassembled WGS sequence"/>
</dbReference>
<evidence type="ECO:0000313" key="2">
    <source>
        <dbReference type="Proteomes" id="UP000641932"/>
    </source>
</evidence>
<reference evidence="1" key="1">
    <citation type="journal article" date="2014" name="Int. J. Syst. Evol. Microbiol.">
        <title>Complete genome sequence of Corynebacterium casei LMG S-19264T (=DSM 44701T), isolated from a smear-ripened cheese.</title>
        <authorList>
            <consortium name="US DOE Joint Genome Institute (JGI-PGF)"/>
            <person name="Walter F."/>
            <person name="Albersmeier A."/>
            <person name="Kalinowski J."/>
            <person name="Ruckert C."/>
        </authorList>
    </citation>
    <scope>NUCLEOTIDE SEQUENCE</scope>
    <source>
        <strain evidence="1">CGMCC 4.7201</strain>
    </source>
</reference>
<evidence type="ECO:0000313" key="1">
    <source>
        <dbReference type="EMBL" id="GGO86516.1"/>
    </source>
</evidence>
<reference evidence="1" key="2">
    <citation type="submission" date="2020-09" db="EMBL/GenBank/DDBJ databases">
        <authorList>
            <person name="Sun Q."/>
            <person name="Zhou Y."/>
        </authorList>
    </citation>
    <scope>NUCLEOTIDE SEQUENCE</scope>
    <source>
        <strain evidence="1">CGMCC 4.7201</strain>
    </source>
</reference>
<gene>
    <name evidence="1" type="ORF">GCM10012280_22830</name>
</gene>
<proteinExistence type="predicted"/>
<protein>
    <submittedName>
        <fullName evidence="1">Uncharacterized protein</fullName>
    </submittedName>
</protein>
<keyword evidence="2" id="KW-1185">Reference proteome</keyword>
<dbReference type="EMBL" id="BMMS01000008">
    <property type="protein sequence ID" value="GGO86516.1"/>
    <property type="molecule type" value="Genomic_DNA"/>
</dbReference>
<name>A0A917ZP34_9ACTN</name>
<dbReference type="AlphaFoldDB" id="A0A917ZP34"/>